<dbReference type="EMBL" id="PYXZ01000009">
    <property type="protein sequence ID" value="PUA79663.1"/>
    <property type="molecule type" value="Genomic_DNA"/>
</dbReference>
<evidence type="ECO:0000313" key="2">
    <source>
        <dbReference type="Proteomes" id="UP000244867"/>
    </source>
</evidence>
<dbReference type="SUPFAM" id="SSF49464">
    <property type="entry name" value="Carboxypeptidase regulatory domain-like"/>
    <property type="match status" value="1"/>
</dbReference>
<dbReference type="Gene3D" id="2.60.40.1120">
    <property type="entry name" value="Carboxypeptidase-like, regulatory domain"/>
    <property type="match status" value="1"/>
</dbReference>
<accession>A0A2R7YTM3</accession>
<comment type="caution">
    <text evidence="1">The sequence shown here is derived from an EMBL/GenBank/DDBJ whole genome shotgun (WGS) entry which is preliminary data.</text>
</comment>
<dbReference type="InterPro" id="IPR008969">
    <property type="entry name" value="CarboxyPept-like_regulatory"/>
</dbReference>
<proteinExistence type="predicted"/>
<dbReference type="AlphaFoldDB" id="A0A2R7YTM3"/>
<organism evidence="1 2">
    <name type="scientific">Nocardioides currus</name>
    <dbReference type="NCBI Taxonomy" id="2133958"/>
    <lineage>
        <taxon>Bacteria</taxon>
        <taxon>Bacillati</taxon>
        <taxon>Actinomycetota</taxon>
        <taxon>Actinomycetes</taxon>
        <taxon>Propionibacteriales</taxon>
        <taxon>Nocardioidaceae</taxon>
        <taxon>Nocardioides</taxon>
    </lineage>
</organism>
<name>A0A2R7YTM3_9ACTN</name>
<sequence>MARLRSGYRTASLRGAAIHSSESLVNSRLRRPAGALLAAAVATSVFGIVPAAHAVELWTVSGTVTGLAAAPVDRVYVSTLQEVDGEWDYVDLESASGITDVDGDYSLALPPGDYRFEFQDYESGHYLGEYYDDAPTVEQADTVVLDGDRDIDVALTPASHVAGTVSVPAGQSASGVQVSVYAATETVDGDTWWRFASGAWVEPDGSYDVGGLPAGTYRVGYEDSGFPPPRPAHQVAPPFNEPRFASEYYRDQLTVQAAQDVTVGTGATTGGINATLALPSSVSGTVTDVSNAPIAGADVRASVHGADGWDSIAYATTDASGHYTLKGLGAGTYRVEFGHEVSDTQYLYEAWNNKADIDEADDIVVSEDQDVSAIDAKLVAGEHDPLPFLEGVTIPQISGTPQVGSTLTVTKGTWNAPDSEITAAYQWWNDEGPIAGANASTYVPTATDLGKSLVVIVDASAPGYQDRTNMSTVVGPIVAAPAPPVVTPPAPPVVTPPVVTPPAPVISFSKKIDVAGALKVGSTLKLKSFKALVSRASVSYKIQWFAGAKKIKKATKSKLKVTRDLKGKKISVKVTATSGATSKTVKVKVGTIR</sequence>
<dbReference type="Pfam" id="PF13620">
    <property type="entry name" value="CarboxypepD_reg"/>
    <property type="match status" value="1"/>
</dbReference>
<dbReference type="Gene3D" id="2.60.40.2700">
    <property type="match status" value="2"/>
</dbReference>
<dbReference type="InterPro" id="IPR013784">
    <property type="entry name" value="Carb-bd-like_fold"/>
</dbReference>
<protein>
    <submittedName>
        <fullName evidence="1">Uncharacterized protein</fullName>
    </submittedName>
</protein>
<keyword evidence="2" id="KW-1185">Reference proteome</keyword>
<dbReference type="GO" id="GO:0030246">
    <property type="term" value="F:carbohydrate binding"/>
    <property type="evidence" value="ECO:0007669"/>
    <property type="project" value="InterPro"/>
</dbReference>
<gene>
    <name evidence="1" type="ORF">C7S10_18280</name>
</gene>
<dbReference type="Proteomes" id="UP000244867">
    <property type="component" value="Unassembled WGS sequence"/>
</dbReference>
<evidence type="ECO:0000313" key="1">
    <source>
        <dbReference type="EMBL" id="PUA79663.1"/>
    </source>
</evidence>
<reference evidence="1 2" key="1">
    <citation type="submission" date="2018-03" db="EMBL/GenBank/DDBJ databases">
        <authorList>
            <person name="Keele B.F."/>
        </authorList>
    </citation>
    <scope>NUCLEOTIDE SEQUENCE [LARGE SCALE GENOMIC DNA]</scope>
    <source>
        <strain evidence="1 2">IB-3</strain>
    </source>
</reference>
<dbReference type="SUPFAM" id="SSF49452">
    <property type="entry name" value="Starch-binding domain-like"/>
    <property type="match status" value="2"/>
</dbReference>